<evidence type="ECO:0000313" key="6">
    <source>
        <dbReference type="EMBL" id="KAK8881071.1"/>
    </source>
</evidence>
<dbReference type="Proteomes" id="UP001470230">
    <property type="component" value="Unassembled WGS sequence"/>
</dbReference>
<dbReference type="EMBL" id="JAPFFF010000010">
    <property type="protein sequence ID" value="KAK8881071.1"/>
    <property type="molecule type" value="Genomic_DNA"/>
</dbReference>
<dbReference type="InterPro" id="IPR051063">
    <property type="entry name" value="PDI"/>
</dbReference>
<dbReference type="PROSITE" id="PS00194">
    <property type="entry name" value="THIOREDOXIN_1"/>
    <property type="match status" value="1"/>
</dbReference>
<evidence type="ECO:0000259" key="5">
    <source>
        <dbReference type="PROSITE" id="PS51352"/>
    </source>
</evidence>
<keyword evidence="3" id="KW-0472">Membrane</keyword>
<feature type="transmembrane region" description="Helical" evidence="3">
    <location>
        <begin position="373"/>
        <end position="395"/>
    </location>
</feature>
<evidence type="ECO:0000256" key="3">
    <source>
        <dbReference type="SAM" id="Phobius"/>
    </source>
</evidence>
<dbReference type="InterPro" id="IPR036249">
    <property type="entry name" value="Thioredoxin-like_sf"/>
</dbReference>
<feature type="signal peptide" evidence="4">
    <location>
        <begin position="1"/>
        <end position="17"/>
    </location>
</feature>
<gene>
    <name evidence="6" type="ORF">M9Y10_003799</name>
</gene>
<dbReference type="PANTHER" id="PTHR45672">
    <property type="entry name" value="PROTEIN DISULFIDE-ISOMERASE C17H9.14C-RELATED"/>
    <property type="match status" value="1"/>
</dbReference>
<dbReference type="InterPro" id="IPR017937">
    <property type="entry name" value="Thioredoxin_CS"/>
</dbReference>
<dbReference type="PANTHER" id="PTHR45672:SF3">
    <property type="entry name" value="THIOREDOXIN DOMAIN-CONTAINING PROTEIN 5"/>
    <property type="match status" value="1"/>
</dbReference>
<evidence type="ECO:0000313" key="7">
    <source>
        <dbReference type="Proteomes" id="UP001470230"/>
    </source>
</evidence>
<dbReference type="InterPro" id="IPR013766">
    <property type="entry name" value="Thioredoxin_domain"/>
</dbReference>
<sequence>MLFHLLISLVFTTSIEITKENFDEIINNKEGKPIFIKLWATWCPHCRKMAPEWERLSEAKDLEGTVILAEIECEGNRELCKRFEGENFPRIYYINTKENLTTRYLGEREYDHFRMFIKKQQHFPLITVRNDINEISKYYEISNITTTFIFCFPEGDQNALKQSQEIVMKHRHYESQFLWLNTNEDDESKLFDFKDHKNKIIAITNPNRTVEYNGSFDDPQVSLFLLTNSIPFLNNFTGAVMKHTDYEKSAAFIIMHKNSTDRSNFSSETIEISEFASKYYIVATASCAEQKWLCLYTSILDKSKNNVDYLIFDRGRRLFWVYRNDDQSSTNVEKWIEKVFNNKVRSEGPGRGLFGPFMESFYDRRAGGEDPSLAPLIFLPFLLILIVYFVLYDIYNSKKSKRSKEHHHKHHHHHSE</sequence>
<accession>A0ABR2JQL4</accession>
<feature type="domain" description="Thioredoxin" evidence="5">
    <location>
        <begin position="1"/>
        <end position="122"/>
    </location>
</feature>
<dbReference type="Pfam" id="PF00085">
    <property type="entry name" value="Thioredoxin"/>
    <property type="match status" value="1"/>
</dbReference>
<proteinExistence type="inferred from homology"/>
<keyword evidence="7" id="KW-1185">Reference proteome</keyword>
<feature type="chain" id="PRO_5045948641" description="Thioredoxin domain-containing protein" evidence="4">
    <location>
        <begin position="18"/>
        <end position="416"/>
    </location>
</feature>
<keyword evidence="3" id="KW-1133">Transmembrane helix</keyword>
<reference evidence="6 7" key="1">
    <citation type="submission" date="2024-04" db="EMBL/GenBank/DDBJ databases">
        <title>Tritrichomonas musculus Genome.</title>
        <authorList>
            <person name="Alves-Ferreira E."/>
            <person name="Grigg M."/>
            <person name="Lorenzi H."/>
            <person name="Galac M."/>
        </authorList>
    </citation>
    <scope>NUCLEOTIDE SEQUENCE [LARGE SCALE GENOMIC DNA]</scope>
    <source>
        <strain evidence="6 7">EAF2021</strain>
    </source>
</reference>
<keyword evidence="3" id="KW-0812">Transmembrane</keyword>
<comment type="caution">
    <text evidence="6">The sequence shown here is derived from an EMBL/GenBank/DDBJ whole genome shotgun (WGS) entry which is preliminary data.</text>
</comment>
<dbReference type="Gene3D" id="3.40.30.10">
    <property type="entry name" value="Glutaredoxin"/>
    <property type="match status" value="1"/>
</dbReference>
<evidence type="ECO:0000256" key="2">
    <source>
        <dbReference type="ARBA" id="ARBA00022729"/>
    </source>
</evidence>
<organism evidence="6 7">
    <name type="scientific">Tritrichomonas musculus</name>
    <dbReference type="NCBI Taxonomy" id="1915356"/>
    <lineage>
        <taxon>Eukaryota</taxon>
        <taxon>Metamonada</taxon>
        <taxon>Parabasalia</taxon>
        <taxon>Tritrichomonadida</taxon>
        <taxon>Tritrichomonadidae</taxon>
        <taxon>Tritrichomonas</taxon>
    </lineage>
</organism>
<dbReference type="PROSITE" id="PS51352">
    <property type="entry name" value="THIOREDOXIN_2"/>
    <property type="match status" value="1"/>
</dbReference>
<dbReference type="CDD" id="cd02961">
    <property type="entry name" value="PDI_a_family"/>
    <property type="match status" value="1"/>
</dbReference>
<keyword evidence="2 4" id="KW-0732">Signal</keyword>
<evidence type="ECO:0000256" key="1">
    <source>
        <dbReference type="ARBA" id="ARBA00006347"/>
    </source>
</evidence>
<name>A0ABR2JQL4_9EUKA</name>
<comment type="similarity">
    <text evidence="1">Belongs to the protein disulfide isomerase family.</text>
</comment>
<protein>
    <recommendedName>
        <fullName evidence="5">Thioredoxin domain-containing protein</fullName>
    </recommendedName>
</protein>
<evidence type="ECO:0000256" key="4">
    <source>
        <dbReference type="SAM" id="SignalP"/>
    </source>
</evidence>
<dbReference type="SUPFAM" id="SSF52833">
    <property type="entry name" value="Thioredoxin-like"/>
    <property type="match status" value="1"/>
</dbReference>